<sequence>MNADAWPRGFQYEQRPAFSPPSIRRRAAPHMRTDRVVKTDPNNAALTSGSGEYGVTSPHGPPATLHQWKQIKRDVGA</sequence>
<feature type="non-terminal residue" evidence="2">
    <location>
        <position position="77"/>
    </location>
</feature>
<protein>
    <submittedName>
        <fullName evidence="2">Uncharacterized protein</fullName>
    </submittedName>
</protein>
<reference evidence="2" key="1">
    <citation type="submission" date="2022-03" db="EMBL/GenBank/DDBJ databases">
        <authorList>
            <person name="Martin H S."/>
        </authorList>
    </citation>
    <scope>NUCLEOTIDE SEQUENCE</scope>
</reference>
<feature type="region of interest" description="Disordered" evidence="1">
    <location>
        <begin position="39"/>
        <end position="64"/>
    </location>
</feature>
<accession>A0ABN8IL33</accession>
<dbReference type="Proteomes" id="UP000837857">
    <property type="component" value="Chromosome 27"/>
</dbReference>
<evidence type="ECO:0000256" key="1">
    <source>
        <dbReference type="SAM" id="MobiDB-lite"/>
    </source>
</evidence>
<proteinExistence type="predicted"/>
<evidence type="ECO:0000313" key="3">
    <source>
        <dbReference type="Proteomes" id="UP000837857"/>
    </source>
</evidence>
<dbReference type="EMBL" id="OW152839">
    <property type="protein sequence ID" value="CAH2060812.1"/>
    <property type="molecule type" value="Genomic_DNA"/>
</dbReference>
<evidence type="ECO:0000313" key="2">
    <source>
        <dbReference type="EMBL" id="CAH2060812.1"/>
    </source>
</evidence>
<keyword evidence="3" id="KW-1185">Reference proteome</keyword>
<feature type="compositionally biased region" description="Polar residues" evidence="1">
    <location>
        <begin position="40"/>
        <end position="50"/>
    </location>
</feature>
<gene>
    <name evidence="2" type="ORF">IPOD504_LOCUS11195</name>
</gene>
<organism evidence="2 3">
    <name type="scientific">Iphiclides podalirius</name>
    <name type="common">scarce swallowtail</name>
    <dbReference type="NCBI Taxonomy" id="110791"/>
    <lineage>
        <taxon>Eukaryota</taxon>
        <taxon>Metazoa</taxon>
        <taxon>Ecdysozoa</taxon>
        <taxon>Arthropoda</taxon>
        <taxon>Hexapoda</taxon>
        <taxon>Insecta</taxon>
        <taxon>Pterygota</taxon>
        <taxon>Neoptera</taxon>
        <taxon>Endopterygota</taxon>
        <taxon>Lepidoptera</taxon>
        <taxon>Glossata</taxon>
        <taxon>Ditrysia</taxon>
        <taxon>Papilionoidea</taxon>
        <taxon>Papilionidae</taxon>
        <taxon>Papilioninae</taxon>
        <taxon>Iphiclides</taxon>
    </lineage>
</organism>
<feature type="region of interest" description="Disordered" evidence="1">
    <location>
        <begin position="1"/>
        <end position="22"/>
    </location>
</feature>
<name>A0ABN8IL33_9NEOP</name>